<protein>
    <submittedName>
        <fullName evidence="1">Uncharacterized protein</fullName>
    </submittedName>
</protein>
<reference evidence="2" key="2">
    <citation type="journal article" date="2013" name="PLoS Genet.">
        <title>Comparative genome structure, secondary metabolite, and effector coding capacity across Cochliobolus pathogens.</title>
        <authorList>
            <person name="Condon B.J."/>
            <person name="Leng Y."/>
            <person name="Wu D."/>
            <person name="Bushley K.E."/>
            <person name="Ohm R.A."/>
            <person name="Otillar R."/>
            <person name="Martin J."/>
            <person name="Schackwitz W."/>
            <person name="Grimwood J."/>
            <person name="MohdZainudin N."/>
            <person name="Xue C."/>
            <person name="Wang R."/>
            <person name="Manning V.A."/>
            <person name="Dhillon B."/>
            <person name="Tu Z.J."/>
            <person name="Steffenson B.J."/>
            <person name="Salamov A."/>
            <person name="Sun H."/>
            <person name="Lowry S."/>
            <person name="LaButti K."/>
            <person name="Han J."/>
            <person name="Copeland A."/>
            <person name="Lindquist E."/>
            <person name="Barry K."/>
            <person name="Schmutz J."/>
            <person name="Baker S.E."/>
            <person name="Ciuffetti L.M."/>
            <person name="Grigoriev I.V."/>
            <person name="Zhong S."/>
            <person name="Turgeon B.G."/>
        </authorList>
    </citation>
    <scope>NUCLEOTIDE SEQUENCE [LARGE SCALE GENOMIC DNA]</scope>
    <source>
        <strain evidence="2">ND90Pr / ATCC 201652</strain>
    </source>
</reference>
<organism evidence="1 2">
    <name type="scientific">Cochliobolus sativus (strain ND90Pr / ATCC 201652)</name>
    <name type="common">Common root rot and spot blotch fungus</name>
    <name type="synonym">Bipolaris sorokiniana</name>
    <dbReference type="NCBI Taxonomy" id="665912"/>
    <lineage>
        <taxon>Eukaryota</taxon>
        <taxon>Fungi</taxon>
        <taxon>Dikarya</taxon>
        <taxon>Ascomycota</taxon>
        <taxon>Pezizomycotina</taxon>
        <taxon>Dothideomycetes</taxon>
        <taxon>Pleosporomycetidae</taxon>
        <taxon>Pleosporales</taxon>
        <taxon>Pleosporineae</taxon>
        <taxon>Pleosporaceae</taxon>
        <taxon>Bipolaris</taxon>
    </lineage>
</organism>
<gene>
    <name evidence="1" type="ORF">COCSADRAFT_161741</name>
</gene>
<dbReference type="OMA" id="FRWVFIS"/>
<evidence type="ECO:0000313" key="2">
    <source>
        <dbReference type="Proteomes" id="UP000016934"/>
    </source>
</evidence>
<keyword evidence="2" id="KW-1185">Reference proteome</keyword>
<reference evidence="1 2" key="1">
    <citation type="journal article" date="2012" name="PLoS Pathog.">
        <title>Diverse lifestyles and strategies of plant pathogenesis encoded in the genomes of eighteen Dothideomycetes fungi.</title>
        <authorList>
            <person name="Ohm R.A."/>
            <person name="Feau N."/>
            <person name="Henrissat B."/>
            <person name="Schoch C.L."/>
            <person name="Horwitz B.A."/>
            <person name="Barry K.W."/>
            <person name="Condon B.J."/>
            <person name="Copeland A.C."/>
            <person name="Dhillon B."/>
            <person name="Glaser F."/>
            <person name="Hesse C.N."/>
            <person name="Kosti I."/>
            <person name="LaButti K."/>
            <person name="Lindquist E.A."/>
            <person name="Lucas S."/>
            <person name="Salamov A.A."/>
            <person name="Bradshaw R.E."/>
            <person name="Ciuffetti L."/>
            <person name="Hamelin R.C."/>
            <person name="Kema G.H.J."/>
            <person name="Lawrence C."/>
            <person name="Scott J.A."/>
            <person name="Spatafora J.W."/>
            <person name="Turgeon B.G."/>
            <person name="de Wit P.J.G.M."/>
            <person name="Zhong S."/>
            <person name="Goodwin S.B."/>
            <person name="Grigoriev I.V."/>
        </authorList>
    </citation>
    <scope>NUCLEOTIDE SEQUENCE [LARGE SCALE GENOMIC DNA]</scope>
    <source>
        <strain evidence="2">ND90Pr / ATCC 201652</strain>
    </source>
</reference>
<dbReference type="HOGENOM" id="CLU_950493_0_0_1"/>
<accession>M2SLQ6</accession>
<dbReference type="Proteomes" id="UP000016934">
    <property type="component" value="Unassembled WGS sequence"/>
</dbReference>
<sequence length="298" mass="34851">MTTKDGTFEDSFARRMPLEIKQMVFKWAVSNNDNNDEDDNITDIEVELAHDNKQSLKSPALDLLATLAKWYLADVYKEAALYLTIQSFRWVFISNSEPYHSLLSVFYKKVPFDIRKRIKHVYLRKLRVLMPQVSNYSEYLRRIDEDGSHSRLKIFRALLKDIPEGIDLLSLMLPSIKKLDIGLDVCDLLLDFRAVAPALYEIVDELRKDPNAFSSYTAYLAIVYPLIFLKNISKISMRIVWDEHFEQKTDFEQEPDPYGTDKGEQELRELLFDLLRKDSYELCSEVDTRDLVGWIVSI</sequence>
<dbReference type="OrthoDB" id="3692518at2759"/>
<dbReference type="GeneID" id="19132117"/>
<dbReference type="RefSeq" id="XP_007701441.1">
    <property type="nucleotide sequence ID" value="XM_007703251.1"/>
</dbReference>
<dbReference type="EMBL" id="KB445645">
    <property type="protein sequence ID" value="EMD63225.1"/>
    <property type="molecule type" value="Genomic_DNA"/>
</dbReference>
<name>M2SLQ6_COCSN</name>
<dbReference type="AlphaFoldDB" id="M2SLQ6"/>
<evidence type="ECO:0000313" key="1">
    <source>
        <dbReference type="EMBL" id="EMD63225.1"/>
    </source>
</evidence>
<proteinExistence type="predicted"/>
<dbReference type="KEGG" id="bsc:COCSADRAFT_161741"/>